<dbReference type="Pfam" id="PF01397">
    <property type="entry name" value="Terpene_synth"/>
    <property type="match status" value="1"/>
</dbReference>
<protein>
    <submittedName>
        <fullName evidence="8">LOW QUALITY PROTEIN: ent-kaur-16-ene synthase, chloroplastic</fullName>
    </submittedName>
</protein>
<dbReference type="FunFam" id="1.50.10.160:FF:000002">
    <property type="entry name" value="cis-abienol synthase, chloroplastic"/>
    <property type="match status" value="1"/>
</dbReference>
<evidence type="ECO:0000313" key="8">
    <source>
        <dbReference type="RefSeq" id="XP_039146698.1"/>
    </source>
</evidence>
<evidence type="ECO:0000256" key="1">
    <source>
        <dbReference type="ARBA" id="ARBA00001946"/>
    </source>
</evidence>
<dbReference type="PANTHER" id="PTHR31739">
    <property type="entry name" value="ENT-COPALYL DIPHOSPHATE SYNTHASE, CHLOROPLASTIC"/>
    <property type="match status" value="1"/>
</dbReference>
<keyword evidence="4" id="KW-0456">Lyase</keyword>
<name>A0AB40D5I8_DIOCR</name>
<dbReference type="GO" id="GO:0010333">
    <property type="term" value="F:terpene synthase activity"/>
    <property type="evidence" value="ECO:0007669"/>
    <property type="project" value="InterPro"/>
</dbReference>
<dbReference type="PANTHER" id="PTHR31739:SF3">
    <property type="entry name" value="ENT-KAUR-16-ENE SYNTHASE, CHLOROPLASTIC"/>
    <property type="match status" value="1"/>
</dbReference>
<dbReference type="GeneID" id="120283944"/>
<dbReference type="Pfam" id="PF03936">
    <property type="entry name" value="Terpene_synth_C"/>
    <property type="match status" value="1"/>
</dbReference>
<evidence type="ECO:0000259" key="6">
    <source>
        <dbReference type="Pfam" id="PF03936"/>
    </source>
</evidence>
<sequence>MMSLSLPIHHLLLPKPRLVWKPSSKVCLGFGLIAGKRASFQVKFAKRSEDRIREALARTPKVELSVSSYDTAWVAMVPSPEFSEFPCFPKFVDWILENQQPDGSWGLYHLHPMLIKDALLSTLACILALKRWNAGEEHIKRGLCFIGSNFVLAIDEHLISPVGFNIIFPGLVEYAIDMELKLPVKQSDIDAVLYLRNSELERSRHTREGKKAYLAYVAEGVGKLLDWQEIMKYQKSNGSLFNSPSTTAAAMIYSQNAKALEYLRSLEQKFGDSVPTLHPVSMHGQLCMIDNFEKFGISQHFRYEIKSILDQTYRCWVQKVEELMSNISTCALAFRLLRMNGYDVSSEYLAQYDEKSTFDNSMEGYLKDVNAVLELYKASQVKIFAEEKVLDKLKSWTSHFLREELSTYMTNDHRNVFKEVDYALKFPFYANLDRLEHKKNIEQCYIEDFQILKTAYISHGVDKKDILELALDEFQICRSIYQKEIKDLERWAKENKLDQLKFARQKVAYCYLSAAATIFSPEASEARMSWAKNGVLTTVVDDFFDIGGSREELQSLILLVEKWDGNHEQIHCSEQVNIIFSALRSTINDLGTKASTLQNRNVTDHMVKIWLSLVNSMMEEAEWLRNNAVPTLDEYMENGYVSFALGPIILPALYFVGPKLSEDVVQDPEYQNLYRLVSTCGRLLNDIHSFEREGKEGKLNSVALRILHSNGSVSEEEAKRETMNLINSIRCELLRMVLQSKSSVVPRTCKEFFWNMSRILHLFYMRTDGFSSPKEMMSAVNAVIYEPLDVSHLLSKSALKL</sequence>
<keyword evidence="3" id="KW-0460">Magnesium</keyword>
<evidence type="ECO:0000259" key="5">
    <source>
        <dbReference type="Pfam" id="PF01397"/>
    </source>
</evidence>
<reference evidence="8" key="1">
    <citation type="submission" date="2025-08" db="UniProtKB">
        <authorList>
            <consortium name="RefSeq"/>
        </authorList>
    </citation>
    <scope>IDENTIFICATION</scope>
</reference>
<dbReference type="SFLD" id="SFLDG01014">
    <property type="entry name" value="Terpene_Cyclase_Like_1_N-term"/>
    <property type="match status" value="1"/>
</dbReference>
<evidence type="ECO:0000256" key="3">
    <source>
        <dbReference type="ARBA" id="ARBA00022842"/>
    </source>
</evidence>
<evidence type="ECO:0000256" key="4">
    <source>
        <dbReference type="ARBA" id="ARBA00023239"/>
    </source>
</evidence>
<gene>
    <name evidence="8" type="primary">LOC120283944</name>
</gene>
<dbReference type="InterPro" id="IPR005630">
    <property type="entry name" value="Terpene_synthase_metal-bd"/>
</dbReference>
<dbReference type="Gene3D" id="1.50.10.160">
    <property type="match status" value="1"/>
</dbReference>
<dbReference type="GO" id="GO:0000287">
    <property type="term" value="F:magnesium ion binding"/>
    <property type="evidence" value="ECO:0007669"/>
    <property type="project" value="InterPro"/>
</dbReference>
<dbReference type="FunFam" id="1.10.600.10:FF:000005">
    <property type="entry name" value="Ent-kaur-16-ene synthase, chloroplastic"/>
    <property type="match status" value="1"/>
</dbReference>
<comment type="cofactor">
    <cofactor evidence="1">
        <name>Mg(2+)</name>
        <dbReference type="ChEBI" id="CHEBI:18420"/>
    </cofactor>
</comment>
<feature type="domain" description="Terpene synthase metal-binding" evidence="6">
    <location>
        <begin position="493"/>
        <end position="728"/>
    </location>
</feature>
<dbReference type="InterPro" id="IPR008930">
    <property type="entry name" value="Terpenoid_cyclase/PrenylTrfase"/>
</dbReference>
<feature type="domain" description="Terpene synthase N-terminal" evidence="5">
    <location>
        <begin position="226"/>
        <end position="424"/>
    </location>
</feature>
<dbReference type="InterPro" id="IPR044814">
    <property type="entry name" value="Terpene_cyclase_plant_C1"/>
</dbReference>
<accession>A0AB40D5I8</accession>
<dbReference type="InterPro" id="IPR008949">
    <property type="entry name" value="Isoprenoid_synthase_dom_sf"/>
</dbReference>
<dbReference type="Gene3D" id="1.50.10.130">
    <property type="entry name" value="Terpene synthase, N-terminal domain"/>
    <property type="match status" value="1"/>
</dbReference>
<organism evidence="7 8">
    <name type="scientific">Dioscorea cayennensis subsp. rotundata</name>
    <name type="common">White Guinea yam</name>
    <name type="synonym">Dioscorea rotundata</name>
    <dbReference type="NCBI Taxonomy" id="55577"/>
    <lineage>
        <taxon>Eukaryota</taxon>
        <taxon>Viridiplantae</taxon>
        <taxon>Streptophyta</taxon>
        <taxon>Embryophyta</taxon>
        <taxon>Tracheophyta</taxon>
        <taxon>Spermatophyta</taxon>
        <taxon>Magnoliopsida</taxon>
        <taxon>Liliopsida</taxon>
        <taxon>Dioscoreales</taxon>
        <taxon>Dioscoreaceae</taxon>
        <taxon>Dioscorea</taxon>
    </lineage>
</organism>
<evidence type="ECO:0000313" key="7">
    <source>
        <dbReference type="Proteomes" id="UP001515500"/>
    </source>
</evidence>
<dbReference type="Proteomes" id="UP001515500">
    <property type="component" value="Chromosome 19"/>
</dbReference>
<dbReference type="AlphaFoldDB" id="A0AB40D5I8"/>
<evidence type="ECO:0000256" key="2">
    <source>
        <dbReference type="ARBA" id="ARBA00022723"/>
    </source>
</evidence>
<dbReference type="Gene3D" id="1.10.600.10">
    <property type="entry name" value="Farnesyl Diphosphate Synthase"/>
    <property type="match status" value="1"/>
</dbReference>
<dbReference type="SUPFAM" id="SSF48239">
    <property type="entry name" value="Terpenoid cyclases/Protein prenyltransferases"/>
    <property type="match status" value="2"/>
</dbReference>
<dbReference type="CDD" id="cd00684">
    <property type="entry name" value="Terpene_cyclase_plant_C1"/>
    <property type="match status" value="1"/>
</dbReference>
<dbReference type="InterPro" id="IPR001906">
    <property type="entry name" value="Terpene_synth_N"/>
</dbReference>
<dbReference type="SUPFAM" id="SSF48576">
    <property type="entry name" value="Terpenoid synthases"/>
    <property type="match status" value="1"/>
</dbReference>
<dbReference type="GO" id="GO:0016102">
    <property type="term" value="P:diterpenoid biosynthetic process"/>
    <property type="evidence" value="ECO:0007669"/>
    <property type="project" value="InterPro"/>
</dbReference>
<dbReference type="RefSeq" id="XP_039146698.1">
    <property type="nucleotide sequence ID" value="XM_039290764.1"/>
</dbReference>
<dbReference type="FunFam" id="1.50.10.130:FF:000002">
    <property type="entry name" value="Ent-copalyl diphosphate synthase, chloroplastic"/>
    <property type="match status" value="1"/>
</dbReference>
<dbReference type="InterPro" id="IPR050148">
    <property type="entry name" value="Terpene_synthase-like"/>
</dbReference>
<keyword evidence="2" id="KW-0479">Metal-binding</keyword>
<keyword evidence="7" id="KW-1185">Reference proteome</keyword>
<proteinExistence type="predicted"/>
<dbReference type="InterPro" id="IPR036965">
    <property type="entry name" value="Terpene_synth_N_sf"/>
</dbReference>